<dbReference type="HOGENOM" id="CLU_024920_3_4_10"/>
<dbReference type="Pfam" id="PF02397">
    <property type="entry name" value="Bac_transf"/>
    <property type="match status" value="1"/>
</dbReference>
<keyword evidence="6 7" id="KW-0472">Membrane</keyword>
<feature type="domain" description="Bacterial sugar transferase" evidence="8">
    <location>
        <begin position="275"/>
        <end position="462"/>
    </location>
</feature>
<keyword evidence="5 7" id="KW-1133">Transmembrane helix</keyword>
<dbReference type="EC" id="2.7.8.6" evidence="9"/>
<dbReference type="STRING" id="694427.Palpr_0416"/>
<reference key="1">
    <citation type="submission" date="2010-11" db="EMBL/GenBank/DDBJ databases">
        <title>The complete genome of Paludibacter propionicigenes DSM 17365.</title>
        <authorList>
            <consortium name="US DOE Joint Genome Institute (JGI-PGF)"/>
            <person name="Lucas S."/>
            <person name="Copeland A."/>
            <person name="Lapidus A."/>
            <person name="Bruce D."/>
            <person name="Goodwin L."/>
            <person name="Pitluck S."/>
            <person name="Kyrpides N."/>
            <person name="Mavromatis K."/>
            <person name="Ivanova N."/>
            <person name="Munk A.C."/>
            <person name="Brettin T."/>
            <person name="Detter J.C."/>
            <person name="Han C."/>
            <person name="Tapia R."/>
            <person name="Land M."/>
            <person name="Hauser L."/>
            <person name="Markowitz V."/>
            <person name="Cheng J.-F."/>
            <person name="Hugenholtz P."/>
            <person name="Woyke T."/>
            <person name="Wu D."/>
            <person name="Gronow S."/>
            <person name="Wellnitz S."/>
            <person name="Brambilla E."/>
            <person name="Klenk H.-P."/>
            <person name="Eisen J.A."/>
        </authorList>
    </citation>
    <scope>NUCLEOTIDE SEQUENCE</scope>
    <source>
        <strain>WB4</strain>
    </source>
</reference>
<feature type="transmembrane region" description="Helical" evidence="7">
    <location>
        <begin position="280"/>
        <end position="301"/>
    </location>
</feature>
<dbReference type="InterPro" id="IPR003362">
    <property type="entry name" value="Bact_transf"/>
</dbReference>
<keyword evidence="4 7" id="KW-0812">Transmembrane</keyword>
<evidence type="ECO:0000256" key="5">
    <source>
        <dbReference type="ARBA" id="ARBA00022989"/>
    </source>
</evidence>
<evidence type="ECO:0000256" key="3">
    <source>
        <dbReference type="ARBA" id="ARBA00022679"/>
    </source>
</evidence>
<evidence type="ECO:0000256" key="7">
    <source>
        <dbReference type="SAM" id="Phobius"/>
    </source>
</evidence>
<evidence type="ECO:0000256" key="1">
    <source>
        <dbReference type="ARBA" id="ARBA00004141"/>
    </source>
</evidence>
<evidence type="ECO:0000256" key="6">
    <source>
        <dbReference type="ARBA" id="ARBA00023136"/>
    </source>
</evidence>
<comment type="subcellular location">
    <subcellularLocation>
        <location evidence="1">Membrane</location>
        <topology evidence="1">Multi-pass membrane protein</topology>
    </subcellularLocation>
</comment>
<dbReference type="AlphaFoldDB" id="E4T1I2"/>
<dbReference type="RefSeq" id="WP_013443945.1">
    <property type="nucleotide sequence ID" value="NC_014734.1"/>
</dbReference>
<evidence type="ECO:0000256" key="2">
    <source>
        <dbReference type="ARBA" id="ARBA00006464"/>
    </source>
</evidence>
<accession>E4T1I2</accession>
<dbReference type="GO" id="GO:0016020">
    <property type="term" value="C:membrane"/>
    <property type="evidence" value="ECO:0007669"/>
    <property type="project" value="UniProtKB-SubCell"/>
</dbReference>
<dbReference type="PANTHER" id="PTHR30576">
    <property type="entry name" value="COLANIC BIOSYNTHESIS UDP-GLUCOSE LIPID CARRIER TRANSFERASE"/>
    <property type="match status" value="1"/>
</dbReference>
<dbReference type="Gene3D" id="3.40.50.720">
    <property type="entry name" value="NAD(P)-binding Rossmann-like Domain"/>
    <property type="match status" value="1"/>
</dbReference>
<dbReference type="Pfam" id="PF13727">
    <property type="entry name" value="CoA_binding_3"/>
    <property type="match status" value="1"/>
</dbReference>
<dbReference type="GO" id="GO:0047360">
    <property type="term" value="F:undecaprenyl-phosphate galactose phosphotransferase activity"/>
    <property type="evidence" value="ECO:0007669"/>
    <property type="project" value="UniProtKB-EC"/>
</dbReference>
<dbReference type="Proteomes" id="UP000008718">
    <property type="component" value="Chromosome"/>
</dbReference>
<proteinExistence type="inferred from homology"/>
<evidence type="ECO:0000313" key="10">
    <source>
        <dbReference type="Proteomes" id="UP000008718"/>
    </source>
</evidence>
<protein>
    <submittedName>
        <fullName evidence="9">Exopolysaccharide biosynthesis polyprenyl glycosylphosphotransferase</fullName>
        <ecNumber evidence="9">2.7.8.6</ecNumber>
    </submittedName>
</protein>
<feature type="transmembrane region" description="Helical" evidence="7">
    <location>
        <begin position="7"/>
        <end position="27"/>
    </location>
</feature>
<dbReference type="eggNOG" id="COG2148">
    <property type="taxonomic scope" value="Bacteria"/>
</dbReference>
<dbReference type="EMBL" id="CP002345">
    <property type="protein sequence ID" value="ADQ78576.1"/>
    <property type="molecule type" value="Genomic_DNA"/>
</dbReference>
<feature type="transmembrane region" description="Helical" evidence="7">
    <location>
        <begin position="78"/>
        <end position="99"/>
    </location>
</feature>
<feature type="transmembrane region" description="Helical" evidence="7">
    <location>
        <begin position="39"/>
        <end position="58"/>
    </location>
</feature>
<dbReference type="PANTHER" id="PTHR30576:SF10">
    <property type="entry name" value="SLL5057 PROTEIN"/>
    <property type="match status" value="1"/>
</dbReference>
<comment type="similarity">
    <text evidence="2">Belongs to the bacterial sugar transferase family.</text>
</comment>
<name>E4T1I2_PALPW</name>
<keyword evidence="3 9" id="KW-0808">Transferase</keyword>
<feature type="transmembrane region" description="Helical" evidence="7">
    <location>
        <begin position="105"/>
        <end position="127"/>
    </location>
</feature>
<organism evidence="9 10">
    <name type="scientific">Paludibacter propionicigenes (strain DSM 17365 / JCM 13257 / WB4)</name>
    <dbReference type="NCBI Taxonomy" id="694427"/>
    <lineage>
        <taxon>Bacteria</taxon>
        <taxon>Pseudomonadati</taxon>
        <taxon>Bacteroidota</taxon>
        <taxon>Bacteroidia</taxon>
        <taxon>Bacteroidales</taxon>
        <taxon>Paludibacteraceae</taxon>
        <taxon>Paludibacter</taxon>
    </lineage>
</organism>
<reference evidence="9 10" key="2">
    <citation type="journal article" date="2011" name="Stand. Genomic Sci.">
        <title>Complete genome sequence of Paludibacter propionicigenes type strain (WB4).</title>
        <authorList>
            <person name="Gronow S."/>
            <person name="Munk C."/>
            <person name="Lapidus A."/>
            <person name="Nolan M."/>
            <person name="Lucas S."/>
            <person name="Hammon N."/>
            <person name="Deshpande S."/>
            <person name="Cheng J.F."/>
            <person name="Tapia R."/>
            <person name="Han C."/>
            <person name="Goodwin L."/>
            <person name="Pitluck S."/>
            <person name="Liolios K."/>
            <person name="Ivanova N."/>
            <person name="Mavromatis K."/>
            <person name="Mikhailova N."/>
            <person name="Pati A."/>
            <person name="Chen A."/>
            <person name="Palaniappan K."/>
            <person name="Land M."/>
            <person name="Hauser L."/>
            <person name="Chang Y.J."/>
            <person name="Jeffries C.D."/>
            <person name="Brambilla E."/>
            <person name="Rohde M."/>
            <person name="Goker M."/>
            <person name="Detter J.C."/>
            <person name="Woyke T."/>
            <person name="Bristow J."/>
            <person name="Eisen J.A."/>
            <person name="Markowitz V."/>
            <person name="Hugenholtz P."/>
            <person name="Kyrpides N.C."/>
            <person name="Klenk H.P."/>
        </authorList>
    </citation>
    <scope>NUCLEOTIDE SEQUENCE [LARGE SCALE GENOMIC DNA]</scope>
    <source>
        <strain evidence="10">DSM 17365 / JCM 13257 / WB4</strain>
    </source>
</reference>
<dbReference type="InterPro" id="IPR017475">
    <property type="entry name" value="EPS_sugar_tfrase"/>
</dbReference>
<evidence type="ECO:0000259" key="8">
    <source>
        <dbReference type="Pfam" id="PF02397"/>
    </source>
</evidence>
<dbReference type="KEGG" id="ppn:Palpr_0416"/>
<dbReference type="OrthoDB" id="9808602at2"/>
<keyword evidence="10" id="KW-1185">Reference proteome</keyword>
<evidence type="ECO:0000313" key="9">
    <source>
        <dbReference type="EMBL" id="ADQ78576.1"/>
    </source>
</evidence>
<gene>
    <name evidence="9" type="ordered locus">Palpr_0416</name>
</gene>
<dbReference type="NCBIfam" id="TIGR03025">
    <property type="entry name" value="EPS_sugtrans"/>
    <property type="match status" value="1"/>
</dbReference>
<evidence type="ECO:0000256" key="4">
    <source>
        <dbReference type="ARBA" id="ARBA00022692"/>
    </source>
</evidence>
<sequence length="467" mass="54784">MINKRELWLSLLMTFVQIIITILIFIFTESFFTEEVFSFNEKVILLSQIAVIWGAFIYKLRLGIIFRASSVFSMLRGYAATVFFGSLFLLLELEFVPYLRNINHSFQYLSIFFTADLLLLICFKFILYYSMCYLRKRGYNTRNVIIVGDESSHSFIKSFIKAEDWGYSLLAIISPDEIFKETYKKAHIIKNQDTLKRYITLYPVDDVFYCLPLSDKRYNLEQMISELNEIGVRLHIMQHFFKQKMNFDYTINPIFDHNFITHQTTSENYIGLKIKGILDILLSTAVLFISSPVIFLLAVSIKLQDGGSIFFKQERIGQNGRRFYCYKFRTMVSNAEELKEKLLEKNEADGPVFKIVNDPRITKLGHILRKTSLDELPQFLNVIKGDMSIVGPRPPLLKEVQQYKRHQLRRLSMKPGITCIWQVWGRHKVTFNEWMDMDLEYIDNWSLLLDIKIMIATAGVIFKPNGQ</sequence>